<dbReference type="SMART" id="SM00448">
    <property type="entry name" value="REC"/>
    <property type="match status" value="1"/>
</dbReference>
<evidence type="ECO:0000256" key="1">
    <source>
        <dbReference type="ARBA" id="ARBA00022553"/>
    </source>
</evidence>
<dbReference type="AlphaFoldDB" id="A0A1W1XFQ2"/>
<dbReference type="RefSeq" id="WP_084090126.1">
    <property type="nucleotide sequence ID" value="NZ_FWXD01000007.1"/>
</dbReference>
<evidence type="ECO:0000313" key="4">
    <source>
        <dbReference type="EMBL" id="SMC22759.1"/>
    </source>
</evidence>
<evidence type="ECO:0000259" key="3">
    <source>
        <dbReference type="PROSITE" id="PS50110"/>
    </source>
</evidence>
<dbReference type="PANTHER" id="PTHR44591:SF19">
    <property type="entry name" value="TWO-COMPONENT RESPONSE REGULATOR-RELATED"/>
    <property type="match status" value="1"/>
</dbReference>
<dbReference type="PROSITE" id="PS50110">
    <property type="entry name" value="RESPONSE_REGULATORY"/>
    <property type="match status" value="1"/>
</dbReference>
<dbReference type="STRING" id="1121001.SAMN02745857_01459"/>
<protein>
    <submittedName>
        <fullName evidence="4">Response regulator receiver domain-containing protein</fullName>
    </submittedName>
</protein>
<proteinExistence type="predicted"/>
<name>A0A1W1XFQ2_9NEIS</name>
<dbReference type="Proteomes" id="UP000192761">
    <property type="component" value="Unassembled WGS sequence"/>
</dbReference>
<dbReference type="Gene3D" id="3.40.50.2300">
    <property type="match status" value="1"/>
</dbReference>
<evidence type="ECO:0000256" key="2">
    <source>
        <dbReference type="PROSITE-ProRule" id="PRU00169"/>
    </source>
</evidence>
<dbReference type="PANTHER" id="PTHR44591">
    <property type="entry name" value="STRESS RESPONSE REGULATOR PROTEIN 1"/>
    <property type="match status" value="1"/>
</dbReference>
<dbReference type="OrthoDB" id="9763857at2"/>
<dbReference type="Pfam" id="PF00072">
    <property type="entry name" value="Response_reg"/>
    <property type="match status" value="1"/>
</dbReference>
<dbReference type="InterPro" id="IPR011006">
    <property type="entry name" value="CheY-like_superfamily"/>
</dbReference>
<feature type="modified residue" description="4-aspartylphosphate" evidence="2">
    <location>
        <position position="53"/>
    </location>
</feature>
<dbReference type="InterPro" id="IPR050595">
    <property type="entry name" value="Bact_response_regulator"/>
</dbReference>
<dbReference type="CDD" id="cd17569">
    <property type="entry name" value="REC_HupR-like"/>
    <property type="match status" value="1"/>
</dbReference>
<sequence>MERHLLLVDDEANVLSALKRALRRDGYTIHTADSGAQGLDLVRDWPIAVVISDQRMPYMTGSEFLAHARQIRPHSIRIMLSGFSEVQSLADAINEGAAWKFLFKPWEDDQLRAQVRAAFEHYELDETNRSLNAALQLAGEEMARLNEIMTQRFDQASTDLLRERTELIARWQYLPLAAVKLDAQGHVETSNARAGNLPPGSLLVNDWQRLAATTQGHHPQLGQYWLQPPQPPELAYYLLLYDMDIG</sequence>
<dbReference type="SUPFAM" id="SSF52172">
    <property type="entry name" value="CheY-like"/>
    <property type="match status" value="1"/>
</dbReference>
<feature type="domain" description="Response regulatory" evidence="3">
    <location>
        <begin position="4"/>
        <end position="119"/>
    </location>
</feature>
<dbReference type="GO" id="GO:0000160">
    <property type="term" value="P:phosphorelay signal transduction system"/>
    <property type="evidence" value="ECO:0007669"/>
    <property type="project" value="InterPro"/>
</dbReference>
<reference evidence="4 5" key="1">
    <citation type="submission" date="2017-04" db="EMBL/GenBank/DDBJ databases">
        <authorList>
            <person name="Afonso C.L."/>
            <person name="Miller P.J."/>
            <person name="Scott M.A."/>
            <person name="Spackman E."/>
            <person name="Goraichik I."/>
            <person name="Dimitrov K.M."/>
            <person name="Suarez D.L."/>
            <person name="Swayne D.E."/>
        </authorList>
    </citation>
    <scope>NUCLEOTIDE SEQUENCE [LARGE SCALE GENOMIC DNA]</scope>
    <source>
        <strain evidence="4 5">DSM 23236</strain>
    </source>
</reference>
<organism evidence="4 5">
    <name type="scientific">Andreprevotia lacus DSM 23236</name>
    <dbReference type="NCBI Taxonomy" id="1121001"/>
    <lineage>
        <taxon>Bacteria</taxon>
        <taxon>Pseudomonadati</taxon>
        <taxon>Pseudomonadota</taxon>
        <taxon>Betaproteobacteria</taxon>
        <taxon>Neisseriales</taxon>
        <taxon>Chitinibacteraceae</taxon>
        <taxon>Andreprevotia</taxon>
    </lineage>
</organism>
<keyword evidence="1 2" id="KW-0597">Phosphoprotein</keyword>
<keyword evidence="5" id="KW-1185">Reference proteome</keyword>
<accession>A0A1W1XFQ2</accession>
<dbReference type="EMBL" id="FWXD01000007">
    <property type="protein sequence ID" value="SMC22759.1"/>
    <property type="molecule type" value="Genomic_DNA"/>
</dbReference>
<evidence type="ECO:0000313" key="5">
    <source>
        <dbReference type="Proteomes" id="UP000192761"/>
    </source>
</evidence>
<gene>
    <name evidence="4" type="ORF">SAMN02745857_01459</name>
</gene>
<dbReference type="InterPro" id="IPR001789">
    <property type="entry name" value="Sig_transdc_resp-reg_receiver"/>
</dbReference>